<dbReference type="AlphaFoldDB" id="A0A7S3AW50"/>
<feature type="region of interest" description="Disordered" evidence="1">
    <location>
        <begin position="194"/>
        <end position="242"/>
    </location>
</feature>
<feature type="compositionally biased region" description="Polar residues" evidence="1">
    <location>
        <begin position="370"/>
        <end position="379"/>
    </location>
</feature>
<feature type="region of interest" description="Disordered" evidence="1">
    <location>
        <begin position="367"/>
        <end position="388"/>
    </location>
</feature>
<accession>A0A7S3AW50</accession>
<feature type="compositionally biased region" description="Low complexity" evidence="1">
    <location>
        <begin position="194"/>
        <end position="204"/>
    </location>
</feature>
<gene>
    <name evidence="2" type="ORF">HERI1096_LOCUS17766</name>
</gene>
<feature type="region of interest" description="Disordered" evidence="1">
    <location>
        <begin position="85"/>
        <end position="105"/>
    </location>
</feature>
<reference evidence="2" key="1">
    <citation type="submission" date="2021-01" db="EMBL/GenBank/DDBJ databases">
        <authorList>
            <person name="Corre E."/>
            <person name="Pelletier E."/>
            <person name="Niang G."/>
            <person name="Scheremetjew M."/>
            <person name="Finn R."/>
            <person name="Kale V."/>
            <person name="Holt S."/>
            <person name="Cochrane G."/>
            <person name="Meng A."/>
            <person name="Brown T."/>
            <person name="Cohen L."/>
        </authorList>
    </citation>
    <scope>NUCLEOTIDE SEQUENCE</scope>
    <source>
        <strain evidence="2">CCMP281</strain>
    </source>
</reference>
<organism evidence="2">
    <name type="scientific">Haptolina ericina</name>
    <dbReference type="NCBI Taxonomy" id="156174"/>
    <lineage>
        <taxon>Eukaryota</taxon>
        <taxon>Haptista</taxon>
        <taxon>Haptophyta</taxon>
        <taxon>Prymnesiophyceae</taxon>
        <taxon>Prymnesiales</taxon>
        <taxon>Prymnesiaceae</taxon>
        <taxon>Haptolina</taxon>
    </lineage>
</organism>
<name>A0A7S3AW50_9EUKA</name>
<evidence type="ECO:0000313" key="2">
    <source>
        <dbReference type="EMBL" id="CAE0117067.1"/>
    </source>
</evidence>
<feature type="compositionally biased region" description="Low complexity" evidence="1">
    <location>
        <begin position="145"/>
        <end position="157"/>
    </location>
</feature>
<evidence type="ECO:0000256" key="1">
    <source>
        <dbReference type="SAM" id="MobiDB-lite"/>
    </source>
</evidence>
<protein>
    <submittedName>
        <fullName evidence="2">Uncharacterized protein</fullName>
    </submittedName>
</protein>
<proteinExistence type="predicted"/>
<dbReference type="EMBL" id="HBHX01031870">
    <property type="protein sequence ID" value="CAE0117067.1"/>
    <property type="molecule type" value="Transcribed_RNA"/>
</dbReference>
<feature type="region of interest" description="Disordered" evidence="1">
    <location>
        <begin position="123"/>
        <end position="173"/>
    </location>
</feature>
<sequence>MDAYSEVTPAATALFPGPPTQAALHFPDFDWNDASQVQQAPRSTSHYRAGEHAVPASFAVDRIADGRNVHARPARIQLRRADPFVEPLGPQREISHQQGGRPESEVQLASPATLGWSEGIETTHVTGPAQRGGAPGVGVDGTQDASPSTRATSPSTRVFQQTASPTWVKGPPPLVTPDWPLPAGPVTRRAAVAAPGRGVSRAAPWQMPDPPRGSAAAAGRWTAQPVQEASWDAGANDGSRGATAAETGLGALAAAASSANGADSVEEWGDEPVASGSPARLPFLKLVSASTPAPPLPPRQQTVAPHWGHGVVGAALKAAHVEAPCPASVGEWGETIRCARKPPPPAAPPFPPLVPSPEVVAAPRSRDVLANSTAGQTPARNEWGDLAV</sequence>